<protein>
    <submittedName>
        <fullName evidence="1">Uncharacterized protein</fullName>
    </submittedName>
</protein>
<dbReference type="VEuPathDB" id="FungiDB:CC1G_08939"/>
<reference evidence="1 2" key="1">
    <citation type="journal article" date="2010" name="Proc. Natl. Acad. Sci. U.S.A.">
        <title>Insights into evolution of multicellular fungi from the assembled chromosomes of the mushroom Coprinopsis cinerea (Coprinus cinereus).</title>
        <authorList>
            <person name="Stajich J.E."/>
            <person name="Wilke S.K."/>
            <person name="Ahren D."/>
            <person name="Au C.H."/>
            <person name="Birren B.W."/>
            <person name="Borodovsky M."/>
            <person name="Burns C."/>
            <person name="Canback B."/>
            <person name="Casselton L.A."/>
            <person name="Cheng C.K."/>
            <person name="Deng J."/>
            <person name="Dietrich F.S."/>
            <person name="Fargo D.C."/>
            <person name="Farman M.L."/>
            <person name="Gathman A.C."/>
            <person name="Goldberg J."/>
            <person name="Guigo R."/>
            <person name="Hoegger P.J."/>
            <person name="Hooker J.B."/>
            <person name="Huggins A."/>
            <person name="James T.Y."/>
            <person name="Kamada T."/>
            <person name="Kilaru S."/>
            <person name="Kodira C."/>
            <person name="Kues U."/>
            <person name="Kupfer D."/>
            <person name="Kwan H.S."/>
            <person name="Lomsadze A."/>
            <person name="Li W."/>
            <person name="Lilly W.W."/>
            <person name="Ma L.J."/>
            <person name="Mackey A.J."/>
            <person name="Manning G."/>
            <person name="Martin F."/>
            <person name="Muraguchi H."/>
            <person name="Natvig D.O."/>
            <person name="Palmerini H."/>
            <person name="Ramesh M.A."/>
            <person name="Rehmeyer C.J."/>
            <person name="Roe B.A."/>
            <person name="Shenoy N."/>
            <person name="Stanke M."/>
            <person name="Ter-Hovhannisyan V."/>
            <person name="Tunlid A."/>
            <person name="Velagapudi R."/>
            <person name="Vision T.J."/>
            <person name="Zeng Q."/>
            <person name="Zolan M.E."/>
            <person name="Pukkila P.J."/>
        </authorList>
    </citation>
    <scope>NUCLEOTIDE SEQUENCE [LARGE SCALE GENOMIC DNA]</scope>
    <source>
        <strain evidence="2">Okayama-7 / 130 / ATCC MYA-4618 / FGSC 9003</strain>
    </source>
</reference>
<dbReference type="RefSeq" id="XP_001838775.1">
    <property type="nucleotide sequence ID" value="XM_001838723.1"/>
</dbReference>
<evidence type="ECO:0000313" key="1">
    <source>
        <dbReference type="EMBL" id="EAU83002.1"/>
    </source>
</evidence>
<dbReference type="Proteomes" id="UP000001861">
    <property type="component" value="Unassembled WGS sequence"/>
</dbReference>
<dbReference type="GeneID" id="6015368"/>
<gene>
    <name evidence="1" type="ORF">CC1G_08939</name>
</gene>
<dbReference type="AlphaFoldDB" id="A8P4N1"/>
<dbReference type="KEGG" id="cci:CC1G_08939"/>
<name>A8P4N1_COPC7</name>
<organism evidence="1 2">
    <name type="scientific">Coprinopsis cinerea (strain Okayama-7 / 130 / ATCC MYA-4618 / FGSC 9003)</name>
    <name type="common">Inky cap fungus</name>
    <name type="synonym">Hormographiella aspergillata</name>
    <dbReference type="NCBI Taxonomy" id="240176"/>
    <lineage>
        <taxon>Eukaryota</taxon>
        <taxon>Fungi</taxon>
        <taxon>Dikarya</taxon>
        <taxon>Basidiomycota</taxon>
        <taxon>Agaricomycotina</taxon>
        <taxon>Agaricomycetes</taxon>
        <taxon>Agaricomycetidae</taxon>
        <taxon>Agaricales</taxon>
        <taxon>Agaricineae</taxon>
        <taxon>Psathyrellaceae</taxon>
        <taxon>Coprinopsis</taxon>
    </lineage>
</organism>
<sequence length="104" mass="11720">MTTPTNAPKKSWRDIILDWLANWVDSFDIPDGRVGRPAQSSAFATNNRKLFPSLLEPYHEFEEEWRKLGTLIDKHNAEIDARLAQRVAGKDATSAVGAPKATHY</sequence>
<proteinExistence type="predicted"/>
<dbReference type="InParanoid" id="A8P4N1"/>
<accession>A8P4N1</accession>
<dbReference type="EMBL" id="AACS02000011">
    <property type="protein sequence ID" value="EAU83002.1"/>
    <property type="molecule type" value="Genomic_DNA"/>
</dbReference>
<comment type="caution">
    <text evidence="1">The sequence shown here is derived from an EMBL/GenBank/DDBJ whole genome shotgun (WGS) entry which is preliminary data.</text>
</comment>
<evidence type="ECO:0000313" key="2">
    <source>
        <dbReference type="Proteomes" id="UP000001861"/>
    </source>
</evidence>
<keyword evidence="2" id="KW-1185">Reference proteome</keyword>